<dbReference type="PANTHER" id="PTHR34475:SF1">
    <property type="entry name" value="CYTOSKELETON PROTEIN RODZ"/>
    <property type="match status" value="1"/>
</dbReference>
<evidence type="ECO:0000256" key="2">
    <source>
        <dbReference type="SAM" id="Phobius"/>
    </source>
</evidence>
<evidence type="ECO:0000256" key="1">
    <source>
        <dbReference type="SAM" id="MobiDB-lite"/>
    </source>
</evidence>
<feature type="region of interest" description="Disordered" evidence="1">
    <location>
        <begin position="138"/>
        <end position="162"/>
    </location>
</feature>
<name>A0A8J2U254_9GAMM</name>
<keyword evidence="5" id="KW-1185">Reference proteome</keyword>
<feature type="transmembrane region" description="Helical" evidence="2">
    <location>
        <begin position="107"/>
        <end position="127"/>
    </location>
</feature>
<dbReference type="InterPro" id="IPR050400">
    <property type="entry name" value="Bact_Cytoskel_RodZ"/>
</dbReference>
<feature type="domain" description="Cytoskeleton protein RodZ-like C-terminal" evidence="3">
    <location>
        <begin position="257"/>
        <end position="317"/>
    </location>
</feature>
<accession>A0A8J2U254</accession>
<gene>
    <name evidence="4" type="primary">yfgA</name>
    <name evidence="4" type="ORF">GCM10011369_03920</name>
</gene>
<dbReference type="InterPro" id="IPR010982">
    <property type="entry name" value="Lambda_DNA-bd_dom_sf"/>
</dbReference>
<dbReference type="Pfam" id="PF13464">
    <property type="entry name" value="RodZ_C"/>
    <property type="match status" value="1"/>
</dbReference>
<dbReference type="Proteomes" id="UP000619743">
    <property type="component" value="Unassembled WGS sequence"/>
</dbReference>
<dbReference type="PANTHER" id="PTHR34475">
    <property type="match status" value="1"/>
</dbReference>
<keyword evidence="2" id="KW-0472">Membrane</keyword>
<dbReference type="RefSeq" id="WP_087504614.1">
    <property type="nucleotide sequence ID" value="NZ_BMDX01000002.1"/>
</dbReference>
<dbReference type="EMBL" id="BMDX01000002">
    <property type="protein sequence ID" value="GGA65670.1"/>
    <property type="molecule type" value="Genomic_DNA"/>
</dbReference>
<sequence length="329" mass="36126">MADDNHTMPEPKTAGQLLQEARKQAQIPVAEVATRLNLRPTVIEALEADDNDNLPSSTFVRGYLGSYARLLGIAESEVLQAYQGRVEQAQMQSFSNRTSTERSDSRVMWLTYLIVLVLIGFLVVWWWQKQQNGQLNLNPQTTTEVQPADTTNQSDDDVGHPDISAALESDIAEQPQQSTLPTEPATIVSAPQDELTVAEPSAELPETANEVEASVEADVDSAGAVAILDEVERSLVEQQVEAVSVEQVEQAQVRFMLSKDCWMRVEDATGEVVVEGVKTSARAVEFSGVPPFHAIFGVPDAVTIEYQGEAYPFKVDNPLKTLRLTFPAE</sequence>
<protein>
    <submittedName>
        <fullName evidence="4">Membrane protein</fullName>
    </submittedName>
</protein>
<proteinExistence type="predicted"/>
<dbReference type="AlphaFoldDB" id="A0A8J2U254"/>
<reference evidence="5" key="1">
    <citation type="journal article" date="2019" name="Int. J. Syst. Evol. Microbiol.">
        <title>The Global Catalogue of Microorganisms (GCM) 10K type strain sequencing project: providing services to taxonomists for standard genome sequencing and annotation.</title>
        <authorList>
            <consortium name="The Broad Institute Genomics Platform"/>
            <consortium name="The Broad Institute Genome Sequencing Center for Infectious Disease"/>
            <person name="Wu L."/>
            <person name="Ma J."/>
        </authorList>
    </citation>
    <scope>NUCLEOTIDE SEQUENCE [LARGE SCALE GENOMIC DNA]</scope>
    <source>
        <strain evidence="5">CGMCC 1.10130</strain>
    </source>
</reference>
<dbReference type="OrthoDB" id="9790252at2"/>
<evidence type="ECO:0000313" key="5">
    <source>
        <dbReference type="Proteomes" id="UP000619743"/>
    </source>
</evidence>
<keyword evidence="2" id="KW-1133">Transmembrane helix</keyword>
<comment type="caution">
    <text evidence="4">The sequence shown here is derived from an EMBL/GenBank/DDBJ whole genome shotgun (WGS) entry which is preliminary data.</text>
</comment>
<feature type="compositionally biased region" description="Polar residues" evidence="1">
    <location>
        <begin position="138"/>
        <end position="153"/>
    </location>
</feature>
<dbReference type="Pfam" id="PF13413">
    <property type="entry name" value="HTH_25"/>
    <property type="match status" value="1"/>
</dbReference>
<dbReference type="GO" id="GO:0003677">
    <property type="term" value="F:DNA binding"/>
    <property type="evidence" value="ECO:0007669"/>
    <property type="project" value="InterPro"/>
</dbReference>
<evidence type="ECO:0000313" key="4">
    <source>
        <dbReference type="EMBL" id="GGA65670.1"/>
    </source>
</evidence>
<evidence type="ECO:0000259" key="3">
    <source>
        <dbReference type="Pfam" id="PF13464"/>
    </source>
</evidence>
<dbReference type="InterPro" id="IPR025194">
    <property type="entry name" value="RodZ-like_C"/>
</dbReference>
<dbReference type="Gene3D" id="1.10.260.40">
    <property type="entry name" value="lambda repressor-like DNA-binding domains"/>
    <property type="match status" value="1"/>
</dbReference>
<organism evidence="4 5">
    <name type="scientific">Neiella marina</name>
    <dbReference type="NCBI Taxonomy" id="508461"/>
    <lineage>
        <taxon>Bacteria</taxon>
        <taxon>Pseudomonadati</taxon>
        <taxon>Pseudomonadota</taxon>
        <taxon>Gammaproteobacteria</taxon>
        <taxon>Alteromonadales</taxon>
        <taxon>Echinimonadaceae</taxon>
        <taxon>Neiella</taxon>
    </lineage>
</organism>
<keyword evidence="2" id="KW-0812">Transmembrane</keyword>